<feature type="domain" description="Phage terminase large subunit N-terminal" evidence="1">
    <location>
        <begin position="36"/>
        <end position="239"/>
    </location>
</feature>
<dbReference type="InterPro" id="IPR052380">
    <property type="entry name" value="Viral_DNA_packaging_terminase"/>
</dbReference>
<dbReference type="KEGG" id="ddt:AAY81_03995"/>
<dbReference type="PANTHER" id="PTHR39184:SF1">
    <property type="entry name" value="PBSX PHAGE TERMINASE LARGE SUBUNIT"/>
    <property type="match status" value="1"/>
</dbReference>
<evidence type="ECO:0000313" key="5">
    <source>
        <dbReference type="Proteomes" id="UP000182975"/>
    </source>
</evidence>
<dbReference type="Pfam" id="PF17288">
    <property type="entry name" value="Terminase_3C"/>
    <property type="match status" value="1"/>
</dbReference>
<protein>
    <submittedName>
        <fullName evidence="3">Phage terminase, large subunit, PBSX family</fullName>
    </submittedName>
</protein>
<reference evidence="3" key="2">
    <citation type="submission" date="2016-10" db="EMBL/GenBank/DDBJ databases">
        <authorList>
            <person name="de Groot N.N."/>
        </authorList>
    </citation>
    <scope>NUCLEOTIDE SEQUENCE [LARGE SCALE GENOMIC DNA]</scope>
    <source>
        <strain evidence="3">DSM 21843</strain>
    </source>
</reference>
<proteinExistence type="predicted"/>
<dbReference type="EMBL" id="FOEC01000007">
    <property type="protein sequence ID" value="SEO81997.1"/>
    <property type="molecule type" value="Genomic_DNA"/>
</dbReference>
<feature type="domain" description="Phage terminase large subunit C-terminal" evidence="2">
    <location>
        <begin position="282"/>
        <end position="422"/>
    </location>
</feature>
<evidence type="ECO:0000313" key="4">
    <source>
        <dbReference type="EMBL" id="SEP01876.1"/>
    </source>
</evidence>
<evidence type="ECO:0000259" key="2">
    <source>
        <dbReference type="Pfam" id="PF17288"/>
    </source>
</evidence>
<dbReference type="InterPro" id="IPR027417">
    <property type="entry name" value="P-loop_NTPase"/>
</dbReference>
<dbReference type="InterPro" id="IPR035412">
    <property type="entry name" value="Terminase_L_N"/>
</dbReference>
<organism evidence="3 5">
    <name type="scientific">Denitrobacterium detoxificans</name>
    <dbReference type="NCBI Taxonomy" id="79604"/>
    <lineage>
        <taxon>Bacteria</taxon>
        <taxon>Bacillati</taxon>
        <taxon>Actinomycetota</taxon>
        <taxon>Coriobacteriia</taxon>
        <taxon>Eggerthellales</taxon>
        <taxon>Eggerthellaceae</taxon>
        <taxon>Denitrobacterium</taxon>
    </lineage>
</organism>
<dbReference type="PATRIC" id="fig|79604.3.peg.812"/>
<accession>A0A172RXI7</accession>
<evidence type="ECO:0000259" key="1">
    <source>
        <dbReference type="Pfam" id="PF04466"/>
    </source>
</evidence>
<dbReference type="AlphaFoldDB" id="A0A172RXI7"/>
<dbReference type="EMBL" id="FOEC01000019">
    <property type="protein sequence ID" value="SEP01876.1"/>
    <property type="molecule type" value="Genomic_DNA"/>
</dbReference>
<name>A0A172RXI7_9ACTN</name>
<dbReference type="Gene3D" id="3.40.50.300">
    <property type="entry name" value="P-loop containing nucleotide triphosphate hydrolases"/>
    <property type="match status" value="1"/>
</dbReference>
<gene>
    <name evidence="3" type="ORF">SAMN02910314_01314</name>
    <name evidence="4" type="ORF">SAMN02910314_01938</name>
</gene>
<dbReference type="OrthoDB" id="479677at2"/>
<keyword evidence="5" id="KW-1185">Reference proteome</keyword>
<evidence type="ECO:0000313" key="3">
    <source>
        <dbReference type="EMBL" id="SEO81997.1"/>
    </source>
</evidence>
<dbReference type="STRING" id="79604.AAY81_03995"/>
<dbReference type="Proteomes" id="UP000182975">
    <property type="component" value="Unassembled WGS sequence"/>
</dbReference>
<sequence length="430" mass="49320">MATTSLADLTIDRFHPIVGDAFYHGETGGGNSEWWMKGGRGSTKSSAIGLIIATLIMRYPYANAVVVRRFKDTLRGSVYNQMLWAIQQLGAQRLFHATVSPMEITYLPTGQKIAFRGLDDPLKAKGVKFTVGYCAIQWFEELDQMDSWQDVASALRSFKRGGSTFWTFYSYNPPRTMWSWVNERAEEMRRKPGCVVDASSYLDVVESGHADWLGAPFIEDAEYEREANPEGYRWEFLGEVTGTGGNVFGNVVARKVTDEEIATFDNPRNGVDWGWWPDPWRFVRCEFQAAQRRLIVFDELSANKQTPAETAQLVRARFTWPDARGRERFHNQPIWCDSAEQTSIATYRHEGLNARPARKGNMRRASYLWLAGLREIVIDPDRCPLAYDEFRRYEHGRDRSGRWTDDFPDGNDHSIDAVRYAVMEDVLRGR</sequence>
<dbReference type="Pfam" id="PF04466">
    <property type="entry name" value="Terminase_3"/>
    <property type="match status" value="1"/>
</dbReference>
<dbReference type="RefSeq" id="WP_066661646.1">
    <property type="nucleotide sequence ID" value="NZ_CP011402.1"/>
</dbReference>
<dbReference type="InterPro" id="IPR035413">
    <property type="entry name" value="Terminase_L_C"/>
</dbReference>
<dbReference type="Gene3D" id="3.30.420.280">
    <property type="match status" value="1"/>
</dbReference>
<dbReference type="PANTHER" id="PTHR39184">
    <property type="match status" value="1"/>
</dbReference>
<reference evidence="5" key="1">
    <citation type="submission" date="2016-10" db="EMBL/GenBank/DDBJ databases">
        <authorList>
            <person name="Varghese N."/>
        </authorList>
    </citation>
    <scope>NUCLEOTIDE SEQUENCE [LARGE SCALE GENOMIC DNA]</scope>
    <source>
        <strain evidence="5">DSM 21843</strain>
    </source>
</reference>